<feature type="region of interest" description="Disordered" evidence="2">
    <location>
        <begin position="1"/>
        <end position="53"/>
    </location>
</feature>
<evidence type="ECO:0000256" key="2">
    <source>
        <dbReference type="SAM" id="MobiDB-lite"/>
    </source>
</evidence>
<evidence type="ECO:0000313" key="5">
    <source>
        <dbReference type="Proteomes" id="UP000247498"/>
    </source>
</evidence>
<name>A0A2V0NS23_9CHLO</name>
<reference evidence="4 5" key="1">
    <citation type="journal article" date="2018" name="Sci. Rep.">
        <title>Raphidocelis subcapitata (=Pseudokirchneriella subcapitata) provides an insight into genome evolution and environmental adaptations in the Sphaeropleales.</title>
        <authorList>
            <person name="Suzuki S."/>
            <person name="Yamaguchi H."/>
            <person name="Nakajima N."/>
            <person name="Kawachi M."/>
        </authorList>
    </citation>
    <scope>NUCLEOTIDE SEQUENCE [LARGE SCALE GENOMIC DNA]</scope>
    <source>
        <strain evidence="4 5">NIES-35</strain>
    </source>
</reference>
<evidence type="ECO:0000256" key="1">
    <source>
        <dbReference type="ARBA" id="ARBA00022837"/>
    </source>
</evidence>
<proteinExistence type="predicted"/>
<dbReference type="SMART" id="SM00054">
    <property type="entry name" value="EFh"/>
    <property type="match status" value="2"/>
</dbReference>
<dbReference type="GO" id="GO:0005509">
    <property type="term" value="F:calcium ion binding"/>
    <property type="evidence" value="ECO:0007669"/>
    <property type="project" value="InterPro"/>
</dbReference>
<sequence length="342" mass="35743">MHLAPHRAFARPVASRALAPRAAPLRASQPRRRTLAARAEAGDKDDKKEERKKKEVQEYVEALEKGGMKKEMAREVLKQWEAAGGDPKSLRKLFLRQSAVPALATTVQTLVDAAAAYSISTSAVFFAAGPDFTGRGVLVFLLNALSAYFALGVVFDVATLVTILISTARIGTSIDSFYSALKTVAGGAGGGSGAAPTGLAVLDKAAAAASAVKVAQALDAIAKMLDGAAAGGGGGKGKGSDTLANLSAYLTLYRSEQRDGFEPSKVGMSESEASDLALRFSEYDLNDDGRLDAAEVRAMAAKLGIDLSAEDAAAAIQAMDRNSDGLIEFSEWAGWWAGRRKG</sequence>
<dbReference type="PROSITE" id="PS50222">
    <property type="entry name" value="EF_HAND_2"/>
    <property type="match status" value="2"/>
</dbReference>
<dbReference type="InterPro" id="IPR018247">
    <property type="entry name" value="EF_Hand_1_Ca_BS"/>
</dbReference>
<dbReference type="Proteomes" id="UP000247498">
    <property type="component" value="Unassembled WGS sequence"/>
</dbReference>
<evidence type="ECO:0000313" key="4">
    <source>
        <dbReference type="EMBL" id="GBF90468.1"/>
    </source>
</evidence>
<dbReference type="SUPFAM" id="SSF47473">
    <property type="entry name" value="EF-hand"/>
    <property type="match status" value="1"/>
</dbReference>
<feature type="domain" description="EF-hand" evidence="3">
    <location>
        <begin position="271"/>
        <end position="306"/>
    </location>
</feature>
<accession>A0A2V0NS23</accession>
<evidence type="ECO:0000259" key="3">
    <source>
        <dbReference type="PROSITE" id="PS50222"/>
    </source>
</evidence>
<dbReference type="PROSITE" id="PS00018">
    <property type="entry name" value="EF_HAND_1"/>
    <property type="match status" value="2"/>
</dbReference>
<keyword evidence="5" id="KW-1185">Reference proteome</keyword>
<dbReference type="InParanoid" id="A0A2V0NS23"/>
<dbReference type="STRING" id="307507.A0A2V0NS23"/>
<feature type="compositionally biased region" description="Low complexity" evidence="2">
    <location>
        <begin position="10"/>
        <end position="28"/>
    </location>
</feature>
<gene>
    <name evidence="4" type="ORF">Rsub_03464</name>
</gene>
<comment type="caution">
    <text evidence="4">The sequence shown here is derived from an EMBL/GenBank/DDBJ whole genome shotgun (WGS) entry which is preliminary data.</text>
</comment>
<keyword evidence="1" id="KW-0106">Calcium</keyword>
<dbReference type="InterPro" id="IPR011992">
    <property type="entry name" value="EF-hand-dom_pair"/>
</dbReference>
<dbReference type="InterPro" id="IPR002048">
    <property type="entry name" value="EF_hand_dom"/>
</dbReference>
<dbReference type="Gene3D" id="1.10.238.10">
    <property type="entry name" value="EF-hand"/>
    <property type="match status" value="1"/>
</dbReference>
<dbReference type="AlphaFoldDB" id="A0A2V0NS23"/>
<dbReference type="Pfam" id="PF13499">
    <property type="entry name" value="EF-hand_7"/>
    <property type="match status" value="1"/>
</dbReference>
<dbReference type="EMBL" id="BDRX01000017">
    <property type="protein sequence ID" value="GBF90468.1"/>
    <property type="molecule type" value="Genomic_DNA"/>
</dbReference>
<feature type="domain" description="EF-hand" evidence="3">
    <location>
        <begin position="307"/>
        <end position="342"/>
    </location>
</feature>
<feature type="compositionally biased region" description="Basic and acidic residues" evidence="2">
    <location>
        <begin position="40"/>
        <end position="53"/>
    </location>
</feature>
<protein>
    <recommendedName>
        <fullName evidence="3">EF-hand domain-containing protein</fullName>
    </recommendedName>
</protein>
<dbReference type="CDD" id="cd00051">
    <property type="entry name" value="EFh"/>
    <property type="match status" value="1"/>
</dbReference>
<organism evidence="4 5">
    <name type="scientific">Raphidocelis subcapitata</name>
    <dbReference type="NCBI Taxonomy" id="307507"/>
    <lineage>
        <taxon>Eukaryota</taxon>
        <taxon>Viridiplantae</taxon>
        <taxon>Chlorophyta</taxon>
        <taxon>core chlorophytes</taxon>
        <taxon>Chlorophyceae</taxon>
        <taxon>CS clade</taxon>
        <taxon>Sphaeropleales</taxon>
        <taxon>Selenastraceae</taxon>
        <taxon>Raphidocelis</taxon>
    </lineage>
</organism>
<dbReference type="OrthoDB" id="544446at2759"/>